<reference evidence="3" key="1">
    <citation type="journal article" date="2020" name="Nature">
        <title>Giant virus diversity and host interactions through global metagenomics.</title>
        <authorList>
            <person name="Schulz F."/>
            <person name="Roux S."/>
            <person name="Paez-Espino D."/>
            <person name="Jungbluth S."/>
            <person name="Walsh D.A."/>
            <person name="Denef V.J."/>
            <person name="McMahon K.D."/>
            <person name="Konstantinidis K.T."/>
            <person name="Eloe-Fadrosh E.A."/>
            <person name="Kyrpides N.C."/>
            <person name="Woyke T."/>
        </authorList>
    </citation>
    <scope>NUCLEOTIDE SEQUENCE</scope>
    <source>
        <strain evidence="3">GVMAG-M-3300023184-62</strain>
    </source>
</reference>
<feature type="compositionally biased region" description="Basic residues" evidence="2">
    <location>
        <begin position="215"/>
        <end position="232"/>
    </location>
</feature>
<keyword evidence="1" id="KW-0175">Coiled coil</keyword>
<feature type="region of interest" description="Disordered" evidence="2">
    <location>
        <begin position="199"/>
        <end position="232"/>
    </location>
</feature>
<protein>
    <submittedName>
        <fullName evidence="3">Uncharacterized protein</fullName>
    </submittedName>
</protein>
<name>A0A6C0ICD7_9ZZZZ</name>
<evidence type="ECO:0000256" key="2">
    <source>
        <dbReference type="SAM" id="MobiDB-lite"/>
    </source>
</evidence>
<proteinExistence type="predicted"/>
<dbReference type="EMBL" id="MN740152">
    <property type="protein sequence ID" value="QHT90066.1"/>
    <property type="molecule type" value="Genomic_DNA"/>
</dbReference>
<evidence type="ECO:0000256" key="1">
    <source>
        <dbReference type="SAM" id="Coils"/>
    </source>
</evidence>
<organism evidence="3">
    <name type="scientific">viral metagenome</name>
    <dbReference type="NCBI Taxonomy" id="1070528"/>
    <lineage>
        <taxon>unclassified sequences</taxon>
        <taxon>metagenomes</taxon>
        <taxon>organismal metagenomes</taxon>
    </lineage>
</organism>
<dbReference type="AlphaFoldDB" id="A0A6C0ICD7"/>
<accession>A0A6C0ICD7</accession>
<sequence length="232" mass="27021">MQLPKDDSFFLSKQWKDHVLNGYNYQAVTKPVTVAPSRGWFSKKPTPTPPAYEMKWVWAGPGAQPIKGDYYHEISRHSRVIGRQNDYENYTVDEWILVGNDPGIYPYNRALTPDEENLYKTFKEAEVEKEKQRANLKKQMQINEEKRVRNASNKETNYEVYRKCGEDAKNAFIELRNELRNKNSDIILADFVSIYSQGGKDAVNSKLNNPVSGGKRTRHKSRKSRKTRKSRK</sequence>
<evidence type="ECO:0000313" key="3">
    <source>
        <dbReference type="EMBL" id="QHT90066.1"/>
    </source>
</evidence>
<feature type="coiled-coil region" evidence="1">
    <location>
        <begin position="119"/>
        <end position="146"/>
    </location>
</feature>